<gene>
    <name evidence="6" type="ORF">AWT59_0721</name>
</gene>
<name>A0A139BVZ8_9PROT</name>
<evidence type="ECO:0000256" key="2">
    <source>
        <dbReference type="ARBA" id="ARBA00022490"/>
    </source>
</evidence>
<accession>A0A139BVZ8</accession>
<organism evidence="6 7">
    <name type="scientific">Candidatus Gallionella acididurans</name>
    <dbReference type="NCBI Taxonomy" id="1796491"/>
    <lineage>
        <taxon>Bacteria</taxon>
        <taxon>Pseudomonadati</taxon>
        <taxon>Pseudomonadota</taxon>
        <taxon>Betaproteobacteria</taxon>
        <taxon>Nitrosomonadales</taxon>
        <taxon>Gallionellaceae</taxon>
        <taxon>Gallionella</taxon>
    </lineage>
</organism>
<dbReference type="HAMAP" id="MF_00710">
    <property type="entry name" value="Malonate_deCO2ase_dsu"/>
    <property type="match status" value="1"/>
</dbReference>
<evidence type="ECO:0000256" key="4">
    <source>
        <dbReference type="NCBIfam" id="TIGR03130"/>
    </source>
</evidence>
<dbReference type="InterPro" id="IPR023439">
    <property type="entry name" value="Mal_deCO2ase/Cit_lyase_ACP"/>
</dbReference>
<dbReference type="InterPro" id="IPR009662">
    <property type="entry name" value="Malonate_deCO2ase_dsu"/>
</dbReference>
<dbReference type="AlphaFoldDB" id="A0A139BVZ8"/>
<reference evidence="6 7" key="2">
    <citation type="submission" date="2016-03" db="EMBL/GenBank/DDBJ databases">
        <title>New uncultured bacterium of the family Gallionellaceae from acid mine drainage: description and reconstruction of genome based on metagenomic analysis of microbial community.</title>
        <authorList>
            <person name="Kadnikov V."/>
            <person name="Ivasenko D."/>
            <person name="Beletsky A."/>
            <person name="Mardanov A."/>
            <person name="Danilova E."/>
            <person name="Pimenov N."/>
            <person name="Karnachuk O."/>
            <person name="Ravin N."/>
        </authorList>
    </citation>
    <scope>NUCLEOTIDE SEQUENCE [LARGE SCALE GENOMIC DNA]</scope>
    <source>
        <strain evidence="6">ShG14-8</strain>
    </source>
</reference>
<feature type="modified residue" description="O-(phosphoribosyl dephospho-coenzyme A)serine" evidence="5">
    <location>
        <position position="26"/>
    </location>
</feature>
<evidence type="ECO:0000256" key="3">
    <source>
        <dbReference type="ARBA" id="ARBA00022553"/>
    </source>
</evidence>
<dbReference type="EMBL" id="LSLI01000010">
    <property type="protein sequence ID" value="KXS33164.1"/>
    <property type="molecule type" value="Genomic_DNA"/>
</dbReference>
<dbReference type="Proteomes" id="UP000070578">
    <property type="component" value="Unassembled WGS sequence"/>
</dbReference>
<comment type="PTM">
    <text evidence="5">Covalently binds the prosthetic group of malonate decarboxylase.</text>
</comment>
<comment type="subcellular location">
    <subcellularLocation>
        <location evidence="1">Cytoplasm</location>
    </subcellularLocation>
</comment>
<dbReference type="NCBIfam" id="TIGR03130">
    <property type="entry name" value="malonate_delta"/>
    <property type="match status" value="1"/>
</dbReference>
<proteinExistence type="inferred from homology"/>
<comment type="caution">
    <text evidence="6">The sequence shown here is derived from an EMBL/GenBank/DDBJ whole genome shotgun (WGS) entry which is preliminary data.</text>
</comment>
<keyword evidence="3 5" id="KW-0597">Phosphoprotein</keyword>
<dbReference type="GO" id="GO:0005737">
    <property type="term" value="C:cytoplasm"/>
    <property type="evidence" value="ECO:0007669"/>
    <property type="project" value="UniProtKB-SubCell"/>
</dbReference>
<evidence type="ECO:0000313" key="6">
    <source>
        <dbReference type="EMBL" id="KXS33164.1"/>
    </source>
</evidence>
<sequence>MENLKYRFDNGKPTQGVTAIVGVLGSGNLEVLVEPAALGGACEIEVKTAANGFDRIWQAVMKDFFARHRVGDIRISVNDAGATPAIVSLRLDQAIETYIAQGKIKT</sequence>
<evidence type="ECO:0000256" key="1">
    <source>
        <dbReference type="ARBA" id="ARBA00004496"/>
    </source>
</evidence>
<keyword evidence="2" id="KW-0963">Cytoplasm</keyword>
<evidence type="ECO:0000256" key="5">
    <source>
        <dbReference type="PIRSR" id="PIRSR609662-50"/>
    </source>
</evidence>
<reference evidence="6 7" key="1">
    <citation type="submission" date="2016-02" db="EMBL/GenBank/DDBJ databases">
        <authorList>
            <person name="Wen L."/>
            <person name="He K."/>
            <person name="Yang H."/>
        </authorList>
    </citation>
    <scope>NUCLEOTIDE SEQUENCE [LARGE SCALE GENOMIC DNA]</scope>
    <source>
        <strain evidence="6">ShG14-8</strain>
    </source>
</reference>
<evidence type="ECO:0000313" key="7">
    <source>
        <dbReference type="Proteomes" id="UP000070578"/>
    </source>
</evidence>
<dbReference type="Pfam" id="PF06857">
    <property type="entry name" value="ACP"/>
    <property type="match status" value="1"/>
</dbReference>
<protein>
    <recommendedName>
        <fullName evidence="4">Malonate decarboxylase acyl carrier protein</fullName>
    </recommendedName>
</protein>